<feature type="region of interest" description="Disordered" evidence="1">
    <location>
        <begin position="1"/>
        <end position="28"/>
    </location>
</feature>
<dbReference type="eggNOG" id="KOG0851">
    <property type="taxonomic scope" value="Eukaryota"/>
</dbReference>
<accession>A0A072TNI3</accession>
<dbReference type="EnsemblPlants" id="KEH18358">
    <property type="protein sequence ID" value="KEH18358"/>
    <property type="gene ID" value="MTR_8g016410"/>
</dbReference>
<reference evidence="2 4" key="1">
    <citation type="journal article" date="2011" name="Nature">
        <title>The Medicago genome provides insight into the evolution of rhizobial symbioses.</title>
        <authorList>
            <person name="Young N.D."/>
            <person name="Debelle F."/>
            <person name="Oldroyd G.E."/>
            <person name="Geurts R."/>
            <person name="Cannon S.B."/>
            <person name="Udvardi M.K."/>
            <person name="Benedito V.A."/>
            <person name="Mayer K.F."/>
            <person name="Gouzy J."/>
            <person name="Schoof H."/>
            <person name="Van de Peer Y."/>
            <person name="Proost S."/>
            <person name="Cook D.R."/>
            <person name="Meyers B.C."/>
            <person name="Spannagl M."/>
            <person name="Cheung F."/>
            <person name="De Mita S."/>
            <person name="Krishnakumar V."/>
            <person name="Gundlach H."/>
            <person name="Zhou S."/>
            <person name="Mudge J."/>
            <person name="Bharti A.K."/>
            <person name="Murray J.D."/>
            <person name="Naoumkina M.A."/>
            <person name="Rosen B."/>
            <person name="Silverstein K.A."/>
            <person name="Tang H."/>
            <person name="Rombauts S."/>
            <person name="Zhao P.X."/>
            <person name="Zhou P."/>
            <person name="Barbe V."/>
            <person name="Bardou P."/>
            <person name="Bechner M."/>
            <person name="Bellec A."/>
            <person name="Berger A."/>
            <person name="Berges H."/>
            <person name="Bidwell S."/>
            <person name="Bisseling T."/>
            <person name="Choisne N."/>
            <person name="Couloux A."/>
            <person name="Denny R."/>
            <person name="Deshpande S."/>
            <person name="Dai X."/>
            <person name="Doyle J.J."/>
            <person name="Dudez A.M."/>
            <person name="Farmer A.D."/>
            <person name="Fouteau S."/>
            <person name="Franken C."/>
            <person name="Gibelin C."/>
            <person name="Gish J."/>
            <person name="Goldstein S."/>
            <person name="Gonzalez A.J."/>
            <person name="Green P.J."/>
            <person name="Hallab A."/>
            <person name="Hartog M."/>
            <person name="Hua A."/>
            <person name="Humphray S.J."/>
            <person name="Jeong D.H."/>
            <person name="Jing Y."/>
            <person name="Jocker A."/>
            <person name="Kenton S.M."/>
            <person name="Kim D.J."/>
            <person name="Klee K."/>
            <person name="Lai H."/>
            <person name="Lang C."/>
            <person name="Lin S."/>
            <person name="Macmil S.L."/>
            <person name="Magdelenat G."/>
            <person name="Matthews L."/>
            <person name="McCorrison J."/>
            <person name="Monaghan E.L."/>
            <person name="Mun J.H."/>
            <person name="Najar F.Z."/>
            <person name="Nicholson C."/>
            <person name="Noirot C."/>
            <person name="O'Bleness M."/>
            <person name="Paule C.R."/>
            <person name="Poulain J."/>
            <person name="Prion F."/>
            <person name="Qin B."/>
            <person name="Qu C."/>
            <person name="Retzel E.F."/>
            <person name="Riddle C."/>
            <person name="Sallet E."/>
            <person name="Samain S."/>
            <person name="Samson N."/>
            <person name="Sanders I."/>
            <person name="Saurat O."/>
            <person name="Scarpelli C."/>
            <person name="Schiex T."/>
            <person name="Segurens B."/>
            <person name="Severin A.J."/>
            <person name="Sherrier D.J."/>
            <person name="Shi R."/>
            <person name="Sims S."/>
            <person name="Singer S.R."/>
            <person name="Sinharoy S."/>
            <person name="Sterck L."/>
            <person name="Viollet A."/>
            <person name="Wang B.B."/>
            <person name="Wang K."/>
            <person name="Wang M."/>
            <person name="Wang X."/>
            <person name="Warfsmann J."/>
            <person name="Weissenbach J."/>
            <person name="White D.D."/>
            <person name="White J.D."/>
            <person name="Wiley G.B."/>
            <person name="Wincker P."/>
            <person name="Xing Y."/>
            <person name="Yang L."/>
            <person name="Yao Z."/>
            <person name="Ying F."/>
            <person name="Zhai J."/>
            <person name="Zhou L."/>
            <person name="Zuber A."/>
            <person name="Denarie J."/>
            <person name="Dixon R.A."/>
            <person name="May G.D."/>
            <person name="Schwartz D.C."/>
            <person name="Rogers J."/>
            <person name="Quetier F."/>
            <person name="Town C.D."/>
            <person name="Roe B.A."/>
        </authorList>
    </citation>
    <scope>NUCLEOTIDE SEQUENCE [LARGE SCALE GENOMIC DNA]</scope>
    <source>
        <strain evidence="2">A17</strain>
        <strain evidence="3 4">cv. Jemalong A17</strain>
    </source>
</reference>
<dbReference type="Proteomes" id="UP000002051">
    <property type="component" value="Chromosome 8"/>
</dbReference>
<reference evidence="3" key="3">
    <citation type="submission" date="2015-04" db="UniProtKB">
        <authorList>
            <consortium name="EnsemblPlants"/>
        </authorList>
    </citation>
    <scope>IDENTIFICATION</scope>
    <source>
        <strain evidence="3">cv. Jemalong A17</strain>
    </source>
</reference>
<reference evidence="2 4" key="2">
    <citation type="journal article" date="2014" name="BMC Genomics">
        <title>An improved genome release (version Mt4.0) for the model legume Medicago truncatula.</title>
        <authorList>
            <person name="Tang H."/>
            <person name="Krishnakumar V."/>
            <person name="Bidwell S."/>
            <person name="Rosen B."/>
            <person name="Chan A."/>
            <person name="Zhou S."/>
            <person name="Gentzbittel L."/>
            <person name="Childs K.L."/>
            <person name="Yandell M."/>
            <person name="Gundlach H."/>
            <person name="Mayer K.F."/>
            <person name="Schwartz D.C."/>
            <person name="Town C.D."/>
        </authorList>
    </citation>
    <scope>GENOME REANNOTATION</scope>
    <source>
        <strain evidence="2">A17</strain>
        <strain evidence="3 4">cv. Jemalong A17</strain>
    </source>
</reference>
<evidence type="ECO:0000313" key="3">
    <source>
        <dbReference type="EnsemblPlants" id="KEH18358"/>
    </source>
</evidence>
<organism evidence="2 4">
    <name type="scientific">Medicago truncatula</name>
    <name type="common">Barrel medic</name>
    <name type="synonym">Medicago tribuloides</name>
    <dbReference type="NCBI Taxonomy" id="3880"/>
    <lineage>
        <taxon>Eukaryota</taxon>
        <taxon>Viridiplantae</taxon>
        <taxon>Streptophyta</taxon>
        <taxon>Embryophyta</taxon>
        <taxon>Tracheophyta</taxon>
        <taxon>Spermatophyta</taxon>
        <taxon>Magnoliopsida</taxon>
        <taxon>eudicotyledons</taxon>
        <taxon>Gunneridae</taxon>
        <taxon>Pentapetalae</taxon>
        <taxon>rosids</taxon>
        <taxon>fabids</taxon>
        <taxon>Fabales</taxon>
        <taxon>Fabaceae</taxon>
        <taxon>Papilionoideae</taxon>
        <taxon>50 kb inversion clade</taxon>
        <taxon>NPAAA clade</taxon>
        <taxon>Hologalegina</taxon>
        <taxon>IRL clade</taxon>
        <taxon>Trifolieae</taxon>
        <taxon>Medicago</taxon>
    </lineage>
</organism>
<dbReference type="EMBL" id="CM001224">
    <property type="protein sequence ID" value="KEH18358.1"/>
    <property type="molecule type" value="Genomic_DNA"/>
</dbReference>
<sequence>MNFIARHASLSPSPRELRDAARSEGTQNNLSLGVEWCSPWRVSTLASRVQPG</sequence>
<dbReference type="HOGENOM" id="CLU_3090322_0_0_1"/>
<name>A0A072TNI3_MEDTR</name>
<proteinExistence type="predicted"/>
<protein>
    <submittedName>
        <fullName evidence="2 3">Uncharacterized protein</fullName>
    </submittedName>
</protein>
<dbReference type="PaxDb" id="3880-AES60357"/>
<dbReference type="AlphaFoldDB" id="A0A072TNI3"/>
<evidence type="ECO:0000256" key="1">
    <source>
        <dbReference type="SAM" id="MobiDB-lite"/>
    </source>
</evidence>
<keyword evidence="4" id="KW-1185">Reference proteome</keyword>
<evidence type="ECO:0000313" key="2">
    <source>
        <dbReference type="EMBL" id="KEH18358.1"/>
    </source>
</evidence>
<evidence type="ECO:0000313" key="4">
    <source>
        <dbReference type="Proteomes" id="UP000002051"/>
    </source>
</evidence>
<gene>
    <name evidence="2" type="ordered locus">MTR_8g016410</name>
</gene>